<evidence type="ECO:0000256" key="2">
    <source>
        <dbReference type="ARBA" id="ARBA00008276"/>
    </source>
</evidence>
<dbReference type="Gene3D" id="3.40.1190.10">
    <property type="entry name" value="Mur-like, catalytic domain"/>
    <property type="match status" value="1"/>
</dbReference>
<keyword evidence="8" id="KW-0067">ATP-binding</keyword>
<dbReference type="PROSITE" id="PS01012">
    <property type="entry name" value="FOLYLPOLYGLU_SYNT_2"/>
    <property type="match status" value="1"/>
</dbReference>
<evidence type="ECO:0000256" key="11">
    <source>
        <dbReference type="ARBA" id="ARBA00030876"/>
    </source>
</evidence>
<dbReference type="HOGENOM" id="CLU_015869_0_3_1"/>
<comment type="catalytic activity">
    <reaction evidence="12">
        <text>(6S)-5,6,7,8-tetrahydrofolyl-(gamma-L-Glu)(n) + L-glutamate + ATP = (6S)-5,6,7,8-tetrahydrofolyl-(gamma-L-Glu)(n+1) + ADP + phosphate + H(+)</text>
        <dbReference type="Rhea" id="RHEA:10580"/>
        <dbReference type="Rhea" id="RHEA-COMP:14738"/>
        <dbReference type="Rhea" id="RHEA-COMP:14740"/>
        <dbReference type="ChEBI" id="CHEBI:15378"/>
        <dbReference type="ChEBI" id="CHEBI:29985"/>
        <dbReference type="ChEBI" id="CHEBI:30616"/>
        <dbReference type="ChEBI" id="CHEBI:43474"/>
        <dbReference type="ChEBI" id="CHEBI:141005"/>
        <dbReference type="ChEBI" id="CHEBI:456216"/>
        <dbReference type="EC" id="6.3.2.17"/>
    </reaction>
</comment>
<name>B7G718_PHATC</name>
<dbReference type="PANTHER" id="PTHR11136">
    <property type="entry name" value="FOLYLPOLYGLUTAMATE SYNTHASE-RELATED"/>
    <property type="match status" value="1"/>
</dbReference>
<evidence type="ECO:0000256" key="12">
    <source>
        <dbReference type="ARBA" id="ARBA00047493"/>
    </source>
</evidence>
<evidence type="ECO:0000256" key="4">
    <source>
        <dbReference type="ARBA" id="ARBA00022563"/>
    </source>
</evidence>
<keyword evidence="6" id="KW-0479">Metal-binding</keyword>
<evidence type="ECO:0000256" key="9">
    <source>
        <dbReference type="ARBA" id="ARBA00022842"/>
    </source>
</evidence>
<evidence type="ECO:0000313" key="13">
    <source>
        <dbReference type="EMBL" id="EEC45561.1"/>
    </source>
</evidence>
<accession>B7G718</accession>
<keyword evidence="9" id="KW-0460">Magnesium</keyword>
<keyword evidence="5" id="KW-0436">Ligase</keyword>
<dbReference type="GO" id="GO:0046872">
    <property type="term" value="F:metal ion binding"/>
    <property type="evidence" value="ECO:0007669"/>
    <property type="project" value="UniProtKB-KW"/>
</dbReference>
<gene>
    <name evidence="13" type="ORF">PHATRDRAFT_48414</name>
</gene>
<evidence type="ECO:0000256" key="7">
    <source>
        <dbReference type="ARBA" id="ARBA00022741"/>
    </source>
</evidence>
<dbReference type="RefSeq" id="XP_002182825.1">
    <property type="nucleotide sequence ID" value="XM_002182789.1"/>
</dbReference>
<dbReference type="GO" id="GO:0005524">
    <property type="term" value="F:ATP binding"/>
    <property type="evidence" value="ECO:0007669"/>
    <property type="project" value="UniProtKB-KW"/>
</dbReference>
<evidence type="ECO:0000313" key="14">
    <source>
        <dbReference type="Proteomes" id="UP000000759"/>
    </source>
</evidence>
<dbReference type="Proteomes" id="UP000000759">
    <property type="component" value="Chromosome 17"/>
</dbReference>
<dbReference type="Gene3D" id="3.90.190.20">
    <property type="entry name" value="Mur ligase, C-terminal domain"/>
    <property type="match status" value="1"/>
</dbReference>
<dbReference type="InParanoid" id="B7G718"/>
<dbReference type="SUPFAM" id="SSF53244">
    <property type="entry name" value="MurD-like peptide ligases, peptide-binding domain"/>
    <property type="match status" value="1"/>
</dbReference>
<evidence type="ECO:0000256" key="6">
    <source>
        <dbReference type="ARBA" id="ARBA00022723"/>
    </source>
</evidence>
<dbReference type="EC" id="6.3.2.17" evidence="3"/>
<sequence>MTSDGDDESFATAVAALYSPLHQSVSPESIARAAARRVGTVTDMRVYLQRAELHTIARNSDSVTSSNVPRTHPRIIHVTGTKGKGSVCCLCECILRERFGLRTGLFTSPHLVDVRERIRVQGKPVSPDVFAHAYWRIRSRLEAFRNTNIGGDGVGDDEDLPTLPGYFRMLTLMALYVFYHYEPRIDVIVLEVGMGGRYDATNILDLDLYDVRCGITQLDYDHVRVLGNTLEEIAWEKGGIFKVHKADNANVTLKPHSAEAATKQEIIDFSLATTDHASEDDSGNTRGHIFFALDTNSPSALQVLHDCARIEGRGVTLQLVGVADAESSHHQKRSGYTMLPDSCLIGLPGSHQRLNAQLAITLCESLSLSGKDKAKSIQDRGVDVMFDALSRASWPGRCQTVEVPEQSMTLRLDGAHTVQSIKVGYNWFKLQQKDCNNSRNILIFNCSHERDPVELLDLLDCEMFTAAFFCRADSERPSAVVKASAQDLLQRSGRVVRQDLLPNTQATWQETLESLWNHRCEQTPHRSEISMTTASNLSVSQALKQIRKSQYAGEHSEVLVTGSLYLVGSVLNAVKWSEREADGKLQDLITCCL</sequence>
<dbReference type="GO" id="GO:0004326">
    <property type="term" value="F:tetrahydrofolylpolyglutamate synthase activity"/>
    <property type="evidence" value="ECO:0007669"/>
    <property type="project" value="UniProtKB-EC"/>
</dbReference>
<dbReference type="AlphaFoldDB" id="B7G718"/>
<dbReference type="UniPathway" id="UPA00850"/>
<proteinExistence type="inferred from homology"/>
<reference evidence="14" key="2">
    <citation type="submission" date="2008-08" db="EMBL/GenBank/DDBJ databases">
        <authorList>
            <consortium name="Diatom Consortium"/>
            <person name="Grigoriev I."/>
            <person name="Grimwood J."/>
            <person name="Kuo A."/>
            <person name="Otillar R.P."/>
            <person name="Salamov A."/>
            <person name="Detter J.C."/>
            <person name="Lindquist E."/>
            <person name="Shapiro H."/>
            <person name="Lucas S."/>
            <person name="Glavina del Rio T."/>
            <person name="Pitluck S."/>
            <person name="Rokhsar D."/>
            <person name="Bowler C."/>
        </authorList>
    </citation>
    <scope>GENOME REANNOTATION</scope>
    <source>
        <strain evidence="14">CCAP 1055/1</strain>
    </source>
</reference>
<evidence type="ECO:0000256" key="10">
    <source>
        <dbReference type="ARBA" id="ARBA00030592"/>
    </source>
</evidence>
<evidence type="ECO:0000256" key="5">
    <source>
        <dbReference type="ARBA" id="ARBA00022598"/>
    </source>
</evidence>
<dbReference type="GO" id="GO:0005829">
    <property type="term" value="C:cytosol"/>
    <property type="evidence" value="ECO:0007669"/>
    <property type="project" value="TreeGrafter"/>
</dbReference>
<dbReference type="OMA" id="ESLDCCM"/>
<dbReference type="GO" id="GO:0006730">
    <property type="term" value="P:one-carbon metabolic process"/>
    <property type="evidence" value="ECO:0007669"/>
    <property type="project" value="UniProtKB-KW"/>
</dbReference>
<dbReference type="InterPro" id="IPR036615">
    <property type="entry name" value="Mur_ligase_C_dom_sf"/>
</dbReference>
<reference evidence="13 14" key="1">
    <citation type="journal article" date="2008" name="Nature">
        <title>The Phaeodactylum genome reveals the evolutionary history of diatom genomes.</title>
        <authorList>
            <person name="Bowler C."/>
            <person name="Allen A.E."/>
            <person name="Badger J.H."/>
            <person name="Grimwood J."/>
            <person name="Jabbari K."/>
            <person name="Kuo A."/>
            <person name="Maheswari U."/>
            <person name="Martens C."/>
            <person name="Maumus F."/>
            <person name="Otillar R.P."/>
            <person name="Rayko E."/>
            <person name="Salamov A."/>
            <person name="Vandepoele K."/>
            <person name="Beszteri B."/>
            <person name="Gruber A."/>
            <person name="Heijde M."/>
            <person name="Katinka M."/>
            <person name="Mock T."/>
            <person name="Valentin K."/>
            <person name="Verret F."/>
            <person name="Berges J.A."/>
            <person name="Brownlee C."/>
            <person name="Cadoret J.P."/>
            <person name="Chiovitti A."/>
            <person name="Choi C.J."/>
            <person name="Coesel S."/>
            <person name="De Martino A."/>
            <person name="Detter J.C."/>
            <person name="Durkin C."/>
            <person name="Falciatore A."/>
            <person name="Fournet J."/>
            <person name="Haruta M."/>
            <person name="Huysman M.J."/>
            <person name="Jenkins B.D."/>
            <person name="Jiroutova K."/>
            <person name="Jorgensen R.E."/>
            <person name="Joubert Y."/>
            <person name="Kaplan A."/>
            <person name="Kroger N."/>
            <person name="Kroth P.G."/>
            <person name="La Roche J."/>
            <person name="Lindquist E."/>
            <person name="Lommer M."/>
            <person name="Martin-Jezequel V."/>
            <person name="Lopez P.J."/>
            <person name="Lucas S."/>
            <person name="Mangogna M."/>
            <person name="McGinnis K."/>
            <person name="Medlin L.K."/>
            <person name="Montsant A."/>
            <person name="Oudot-Le Secq M.P."/>
            <person name="Napoli C."/>
            <person name="Obornik M."/>
            <person name="Parker M.S."/>
            <person name="Petit J.L."/>
            <person name="Porcel B.M."/>
            <person name="Poulsen N."/>
            <person name="Robison M."/>
            <person name="Rychlewski L."/>
            <person name="Rynearson T.A."/>
            <person name="Schmutz J."/>
            <person name="Shapiro H."/>
            <person name="Siaut M."/>
            <person name="Stanley M."/>
            <person name="Sussman M.R."/>
            <person name="Taylor A.R."/>
            <person name="Vardi A."/>
            <person name="von Dassow P."/>
            <person name="Vyverman W."/>
            <person name="Willis A."/>
            <person name="Wyrwicz L.S."/>
            <person name="Rokhsar D.S."/>
            <person name="Weissenbach J."/>
            <person name="Armbrust E.V."/>
            <person name="Green B.R."/>
            <person name="Van de Peer Y."/>
            <person name="Grigoriev I.V."/>
        </authorList>
    </citation>
    <scope>NUCLEOTIDE SEQUENCE [LARGE SCALE GENOMIC DNA]</scope>
    <source>
        <strain evidence="13 14">CCAP 1055/1</strain>
    </source>
</reference>
<keyword evidence="14" id="KW-1185">Reference proteome</keyword>
<comment type="similarity">
    <text evidence="2">Belongs to the folylpolyglutamate synthase family.</text>
</comment>
<protein>
    <recommendedName>
        <fullName evidence="3">tetrahydrofolate synthase</fullName>
        <ecNumber evidence="3">6.3.2.17</ecNumber>
    </recommendedName>
    <alternativeName>
        <fullName evidence="11">Folylpoly-gamma-glutamate synthetase</fullName>
    </alternativeName>
    <alternativeName>
        <fullName evidence="10">Tetrahydrofolylpolyglutamate synthase</fullName>
    </alternativeName>
</protein>
<organism evidence="13 14">
    <name type="scientific">Phaeodactylum tricornutum (strain CCAP 1055/1)</name>
    <dbReference type="NCBI Taxonomy" id="556484"/>
    <lineage>
        <taxon>Eukaryota</taxon>
        <taxon>Sar</taxon>
        <taxon>Stramenopiles</taxon>
        <taxon>Ochrophyta</taxon>
        <taxon>Bacillariophyta</taxon>
        <taxon>Bacillariophyceae</taxon>
        <taxon>Bacillariophycidae</taxon>
        <taxon>Naviculales</taxon>
        <taxon>Phaeodactylaceae</taxon>
        <taxon>Phaeodactylum</taxon>
    </lineage>
</organism>
<dbReference type="eggNOG" id="KOG2525">
    <property type="taxonomic scope" value="Eukaryota"/>
</dbReference>
<dbReference type="PROSITE" id="PS01011">
    <property type="entry name" value="FOLYLPOLYGLU_SYNT_1"/>
    <property type="match status" value="1"/>
</dbReference>
<dbReference type="InterPro" id="IPR018109">
    <property type="entry name" value="Folylpolyglutamate_synth_CS"/>
</dbReference>
<evidence type="ECO:0000256" key="1">
    <source>
        <dbReference type="ARBA" id="ARBA00005150"/>
    </source>
</evidence>
<dbReference type="PANTHER" id="PTHR11136:SF5">
    <property type="entry name" value="FOLYLPOLYGLUTAMATE SYNTHASE, MITOCHONDRIAL"/>
    <property type="match status" value="1"/>
</dbReference>
<keyword evidence="4" id="KW-0554">One-carbon metabolism</keyword>
<comment type="pathway">
    <text evidence="1">Cofactor biosynthesis; tetrahydrofolylpolyglutamate biosynthesis.</text>
</comment>
<dbReference type="PaxDb" id="2850-Phatr48414"/>
<evidence type="ECO:0000256" key="8">
    <source>
        <dbReference type="ARBA" id="ARBA00022840"/>
    </source>
</evidence>
<dbReference type="KEGG" id="pti:PHATRDRAFT_48414"/>
<dbReference type="GeneID" id="7203666"/>
<dbReference type="GO" id="GO:0005739">
    <property type="term" value="C:mitochondrion"/>
    <property type="evidence" value="ECO:0007669"/>
    <property type="project" value="TreeGrafter"/>
</dbReference>
<dbReference type="InterPro" id="IPR036565">
    <property type="entry name" value="Mur-like_cat_sf"/>
</dbReference>
<dbReference type="InterPro" id="IPR001645">
    <property type="entry name" value="Folylpolyglutamate_synth"/>
</dbReference>
<dbReference type="OrthoDB" id="5212574at2759"/>
<evidence type="ECO:0000256" key="3">
    <source>
        <dbReference type="ARBA" id="ARBA00013025"/>
    </source>
</evidence>
<dbReference type="SUPFAM" id="SSF53623">
    <property type="entry name" value="MurD-like peptide ligases, catalytic domain"/>
    <property type="match status" value="1"/>
</dbReference>
<dbReference type="NCBIfam" id="TIGR01499">
    <property type="entry name" value="folC"/>
    <property type="match status" value="1"/>
</dbReference>
<dbReference type="STRING" id="556484.B7G718"/>
<keyword evidence="7" id="KW-0547">Nucleotide-binding</keyword>
<dbReference type="EMBL" id="CM000619">
    <property type="protein sequence ID" value="EEC45561.1"/>
    <property type="molecule type" value="Genomic_DNA"/>
</dbReference>